<name>A0ABQ6JWC7_9MICO</name>
<dbReference type="PANTHER" id="PTHR42796:SF4">
    <property type="entry name" value="FUMARYLACETOACETATE HYDROLASE DOMAIN-CONTAINING PROTEIN 2A"/>
    <property type="match status" value="1"/>
</dbReference>
<dbReference type="PANTHER" id="PTHR42796">
    <property type="entry name" value="FUMARYLACETOACETATE HYDROLASE DOMAIN-CONTAINING PROTEIN 2A-RELATED"/>
    <property type="match status" value="1"/>
</dbReference>
<dbReference type="InterPro" id="IPR011234">
    <property type="entry name" value="Fumarylacetoacetase-like_C"/>
</dbReference>
<accession>A0ABQ6JWC7</accession>
<comment type="similarity">
    <text evidence="1">Belongs to the FAH family.</text>
</comment>
<reference evidence="5" key="1">
    <citation type="journal article" date="2019" name="Int. J. Syst. Evol. Microbiol.">
        <title>The Global Catalogue of Microorganisms (GCM) 10K type strain sequencing project: providing services to taxonomists for standard genome sequencing and annotation.</title>
        <authorList>
            <consortium name="The Broad Institute Genomics Platform"/>
            <consortium name="The Broad Institute Genome Sequencing Center for Infectious Disease"/>
            <person name="Wu L."/>
            <person name="Ma J."/>
        </authorList>
    </citation>
    <scope>NUCLEOTIDE SEQUENCE [LARGE SCALE GENOMIC DNA]</scope>
    <source>
        <strain evidence="5">NBRC 108755</strain>
    </source>
</reference>
<dbReference type="Gene3D" id="3.90.850.10">
    <property type="entry name" value="Fumarylacetoacetase-like, C-terminal domain"/>
    <property type="match status" value="1"/>
</dbReference>
<protein>
    <recommendedName>
        <fullName evidence="3">Fumarylacetoacetase-like C-terminal domain-containing protein</fullName>
    </recommendedName>
</protein>
<dbReference type="Proteomes" id="UP001157069">
    <property type="component" value="Unassembled WGS sequence"/>
</dbReference>
<keyword evidence="5" id="KW-1185">Reference proteome</keyword>
<evidence type="ECO:0000256" key="1">
    <source>
        <dbReference type="ARBA" id="ARBA00010211"/>
    </source>
</evidence>
<sequence length="130" mass="13490">MTFARRGPIGQEIPVVMQGDTAYDLRGLTHDIDGAFLASGGIAAARAALAAGELPELETASLRVGAPIARPGKIVCVGLNYRDHAEETGAAIPAEPVVFMKDPSTLVGPFDTVLILAAPPRPTGRSSSVW</sequence>
<evidence type="ECO:0000256" key="2">
    <source>
        <dbReference type="ARBA" id="ARBA00022723"/>
    </source>
</evidence>
<dbReference type="InterPro" id="IPR036663">
    <property type="entry name" value="Fumarylacetoacetase_C_sf"/>
</dbReference>
<dbReference type="EMBL" id="BSVA01000001">
    <property type="protein sequence ID" value="GMA91554.1"/>
    <property type="molecule type" value="Genomic_DNA"/>
</dbReference>
<evidence type="ECO:0000313" key="4">
    <source>
        <dbReference type="EMBL" id="GMA91554.1"/>
    </source>
</evidence>
<feature type="domain" description="Fumarylacetoacetase-like C-terminal" evidence="3">
    <location>
        <begin position="73"/>
        <end position="115"/>
    </location>
</feature>
<comment type="caution">
    <text evidence="4">The sequence shown here is derived from an EMBL/GenBank/DDBJ whole genome shotgun (WGS) entry which is preliminary data.</text>
</comment>
<keyword evidence="2" id="KW-0479">Metal-binding</keyword>
<evidence type="ECO:0000259" key="3">
    <source>
        <dbReference type="Pfam" id="PF01557"/>
    </source>
</evidence>
<gene>
    <name evidence="4" type="ORF">GCM10025869_20830</name>
</gene>
<dbReference type="InterPro" id="IPR051121">
    <property type="entry name" value="FAH"/>
</dbReference>
<proteinExistence type="inferred from homology"/>
<dbReference type="SUPFAM" id="SSF56529">
    <property type="entry name" value="FAH"/>
    <property type="match status" value="1"/>
</dbReference>
<dbReference type="Pfam" id="PF01557">
    <property type="entry name" value="FAA_hydrolase"/>
    <property type="match status" value="1"/>
</dbReference>
<organism evidence="4 5">
    <name type="scientific">Homoserinibacter gongjuensis</name>
    <dbReference type="NCBI Taxonomy" id="1162968"/>
    <lineage>
        <taxon>Bacteria</taxon>
        <taxon>Bacillati</taxon>
        <taxon>Actinomycetota</taxon>
        <taxon>Actinomycetes</taxon>
        <taxon>Micrococcales</taxon>
        <taxon>Microbacteriaceae</taxon>
        <taxon>Homoserinibacter</taxon>
    </lineage>
</organism>
<evidence type="ECO:0000313" key="5">
    <source>
        <dbReference type="Proteomes" id="UP001157069"/>
    </source>
</evidence>